<comment type="caution">
    <text evidence="2">The sequence shown here is derived from an EMBL/GenBank/DDBJ whole genome shotgun (WGS) entry which is preliminary data.</text>
</comment>
<dbReference type="RefSeq" id="WP_263413354.1">
    <property type="nucleotide sequence ID" value="NZ_BAABBH010000001.1"/>
</dbReference>
<dbReference type="Proteomes" id="UP001634747">
    <property type="component" value="Unassembled WGS sequence"/>
</dbReference>
<name>A0ABW9KH54_9BACT</name>
<evidence type="ECO:0000313" key="3">
    <source>
        <dbReference type="Proteomes" id="UP001634747"/>
    </source>
</evidence>
<reference evidence="2 3" key="1">
    <citation type="submission" date="2024-12" db="EMBL/GenBank/DDBJ databases">
        <authorList>
            <person name="Lee Y."/>
        </authorList>
    </citation>
    <scope>NUCLEOTIDE SEQUENCE [LARGE SCALE GENOMIC DNA]</scope>
    <source>
        <strain evidence="2 3">03SUJ4</strain>
    </source>
</reference>
<feature type="compositionally biased region" description="Polar residues" evidence="1">
    <location>
        <begin position="37"/>
        <end position="48"/>
    </location>
</feature>
<keyword evidence="3" id="KW-1185">Reference proteome</keyword>
<organism evidence="2 3">
    <name type="scientific">Terriglobus aquaticus</name>
    <dbReference type="NCBI Taxonomy" id="940139"/>
    <lineage>
        <taxon>Bacteria</taxon>
        <taxon>Pseudomonadati</taxon>
        <taxon>Acidobacteriota</taxon>
        <taxon>Terriglobia</taxon>
        <taxon>Terriglobales</taxon>
        <taxon>Acidobacteriaceae</taxon>
        <taxon>Terriglobus</taxon>
    </lineage>
</organism>
<accession>A0ABW9KH54</accession>
<evidence type="ECO:0000256" key="1">
    <source>
        <dbReference type="SAM" id="MobiDB-lite"/>
    </source>
</evidence>
<gene>
    <name evidence="2" type="ORF">ACK2TP_04990</name>
</gene>
<dbReference type="EMBL" id="JBJYXY010000001">
    <property type="protein sequence ID" value="MFN2975110.1"/>
    <property type="molecule type" value="Genomic_DNA"/>
</dbReference>
<protein>
    <submittedName>
        <fullName evidence="2">Uncharacterized protein</fullName>
    </submittedName>
</protein>
<sequence>MSDVFPNDPKPVPNDPDVIPATDADRRHDSNLAPQGPMQTDMPTNNKWTPEGDHEPVPNIPPSATDPY</sequence>
<feature type="region of interest" description="Disordered" evidence="1">
    <location>
        <begin position="1"/>
        <end position="68"/>
    </location>
</feature>
<evidence type="ECO:0000313" key="2">
    <source>
        <dbReference type="EMBL" id="MFN2975110.1"/>
    </source>
</evidence>
<proteinExistence type="predicted"/>